<dbReference type="InterPro" id="IPR036388">
    <property type="entry name" value="WH-like_DNA-bd_sf"/>
</dbReference>
<reference evidence="5 6" key="1">
    <citation type="journal article" date="2019" name="Microorganisms">
        <title>Genome Insights into the Novel Species Microvirga brassicacearum, a Rapeseed Endophyte with Biotechnological Potential.</title>
        <authorList>
            <person name="Jimenez-Gomez A."/>
            <person name="Saati-Santamaria Z."/>
            <person name="Igual J.M."/>
            <person name="Rivas R."/>
            <person name="Mateos P.F."/>
            <person name="Garcia-Fraile P."/>
        </authorList>
    </citation>
    <scope>NUCLEOTIDE SEQUENCE [LARGE SCALE GENOMIC DNA]</scope>
    <source>
        <strain evidence="5 6">CDVBN77</strain>
    </source>
</reference>
<dbReference type="Gene3D" id="1.10.10.10">
    <property type="entry name" value="Winged helix-like DNA-binding domain superfamily/Winged helix DNA-binding domain"/>
    <property type="match status" value="1"/>
</dbReference>
<feature type="domain" description="HTH gntR-type" evidence="4">
    <location>
        <begin position="33"/>
        <end position="101"/>
    </location>
</feature>
<gene>
    <name evidence="5" type="ORF">FEZ63_00755</name>
</gene>
<dbReference type="Pfam" id="PF00392">
    <property type="entry name" value="GntR"/>
    <property type="match status" value="1"/>
</dbReference>
<organism evidence="5 6">
    <name type="scientific">Microvirga brassicacearum</name>
    <dbReference type="NCBI Taxonomy" id="2580413"/>
    <lineage>
        <taxon>Bacteria</taxon>
        <taxon>Pseudomonadati</taxon>
        <taxon>Pseudomonadota</taxon>
        <taxon>Alphaproteobacteria</taxon>
        <taxon>Hyphomicrobiales</taxon>
        <taxon>Methylobacteriaceae</taxon>
        <taxon>Microvirga</taxon>
    </lineage>
</organism>
<keyword evidence="6" id="KW-1185">Reference proteome</keyword>
<evidence type="ECO:0000256" key="3">
    <source>
        <dbReference type="ARBA" id="ARBA00023163"/>
    </source>
</evidence>
<dbReference type="InterPro" id="IPR028978">
    <property type="entry name" value="Chorismate_lyase_/UTRA_dom_sf"/>
</dbReference>
<dbReference type="InterPro" id="IPR000524">
    <property type="entry name" value="Tscrpt_reg_HTH_GntR"/>
</dbReference>
<keyword evidence="3" id="KW-0804">Transcription</keyword>
<sequence>MTSSNARKGGAAAKLTEVQALAETPFGADRSPIPLYHRIYVILREGIMNGTYQVGETLPSEAELMERYRVSRITARRALDELSDEGLVARARGRGTQVSPRAVPQVGGAPIVAGIEGLMANLSIIGRQTTVTVFEFGFVEAPDLVATEMALAPREIVQRAVRVRSLDGAPFSLSTTYVLETIGRTISQDDLATVPLIDLITRSGTMIVNVNQTITATLADDVTAQRLGVQPASPLLKLRRVFYDSDRAVYYVDLFYRPDRFEYRMTLARGDDNKFRLDRR</sequence>
<dbReference type="AlphaFoldDB" id="A0A5N3PIK9"/>
<dbReference type="GO" id="GO:0003677">
    <property type="term" value="F:DNA binding"/>
    <property type="evidence" value="ECO:0007669"/>
    <property type="project" value="UniProtKB-KW"/>
</dbReference>
<dbReference type="PANTHER" id="PTHR44846">
    <property type="entry name" value="MANNOSYL-D-GLYCERATE TRANSPORT/METABOLISM SYSTEM REPRESSOR MNGR-RELATED"/>
    <property type="match status" value="1"/>
</dbReference>
<dbReference type="Proteomes" id="UP000325684">
    <property type="component" value="Unassembled WGS sequence"/>
</dbReference>
<dbReference type="Pfam" id="PF07702">
    <property type="entry name" value="UTRA"/>
    <property type="match status" value="1"/>
</dbReference>
<dbReference type="PANTHER" id="PTHR44846:SF1">
    <property type="entry name" value="MANNOSYL-D-GLYCERATE TRANSPORT_METABOLISM SYSTEM REPRESSOR MNGR-RELATED"/>
    <property type="match status" value="1"/>
</dbReference>
<dbReference type="GO" id="GO:0045892">
    <property type="term" value="P:negative regulation of DNA-templated transcription"/>
    <property type="evidence" value="ECO:0007669"/>
    <property type="project" value="TreeGrafter"/>
</dbReference>
<dbReference type="SUPFAM" id="SSF46785">
    <property type="entry name" value="Winged helix' DNA-binding domain"/>
    <property type="match status" value="1"/>
</dbReference>
<dbReference type="SMART" id="SM00866">
    <property type="entry name" value="UTRA"/>
    <property type="match status" value="1"/>
</dbReference>
<dbReference type="CDD" id="cd07377">
    <property type="entry name" value="WHTH_GntR"/>
    <property type="match status" value="1"/>
</dbReference>
<evidence type="ECO:0000313" key="5">
    <source>
        <dbReference type="EMBL" id="KAB0269465.1"/>
    </source>
</evidence>
<comment type="caution">
    <text evidence="5">The sequence shown here is derived from an EMBL/GenBank/DDBJ whole genome shotgun (WGS) entry which is preliminary data.</text>
</comment>
<dbReference type="SUPFAM" id="SSF64288">
    <property type="entry name" value="Chorismate lyase-like"/>
    <property type="match status" value="1"/>
</dbReference>
<name>A0A5N3PIK9_9HYPH</name>
<dbReference type="InterPro" id="IPR036390">
    <property type="entry name" value="WH_DNA-bd_sf"/>
</dbReference>
<keyword evidence="2" id="KW-0238">DNA-binding</keyword>
<evidence type="ECO:0000259" key="4">
    <source>
        <dbReference type="PROSITE" id="PS50949"/>
    </source>
</evidence>
<dbReference type="OrthoDB" id="7173258at2"/>
<dbReference type="RefSeq" id="WP_150941730.1">
    <property type="nucleotide sequence ID" value="NZ_VCMV01000002.1"/>
</dbReference>
<dbReference type="InterPro" id="IPR011663">
    <property type="entry name" value="UTRA"/>
</dbReference>
<proteinExistence type="predicted"/>
<dbReference type="GO" id="GO:0003700">
    <property type="term" value="F:DNA-binding transcription factor activity"/>
    <property type="evidence" value="ECO:0007669"/>
    <property type="project" value="InterPro"/>
</dbReference>
<dbReference type="PROSITE" id="PS50949">
    <property type="entry name" value="HTH_GNTR"/>
    <property type="match status" value="1"/>
</dbReference>
<dbReference type="SMART" id="SM00345">
    <property type="entry name" value="HTH_GNTR"/>
    <property type="match status" value="1"/>
</dbReference>
<dbReference type="InterPro" id="IPR050679">
    <property type="entry name" value="Bact_HTH_transcr_reg"/>
</dbReference>
<accession>A0A5N3PIK9</accession>
<evidence type="ECO:0000256" key="1">
    <source>
        <dbReference type="ARBA" id="ARBA00023015"/>
    </source>
</evidence>
<dbReference type="PRINTS" id="PR00035">
    <property type="entry name" value="HTHGNTR"/>
</dbReference>
<dbReference type="EMBL" id="VCMV01000002">
    <property type="protein sequence ID" value="KAB0269465.1"/>
    <property type="molecule type" value="Genomic_DNA"/>
</dbReference>
<evidence type="ECO:0000313" key="6">
    <source>
        <dbReference type="Proteomes" id="UP000325684"/>
    </source>
</evidence>
<dbReference type="Gene3D" id="3.40.1410.10">
    <property type="entry name" value="Chorismate lyase-like"/>
    <property type="match status" value="1"/>
</dbReference>
<protein>
    <submittedName>
        <fullName evidence="5">GntR family transcriptional regulator</fullName>
    </submittedName>
</protein>
<keyword evidence="1" id="KW-0805">Transcription regulation</keyword>
<evidence type="ECO:0000256" key="2">
    <source>
        <dbReference type="ARBA" id="ARBA00023125"/>
    </source>
</evidence>
<dbReference type="FunFam" id="1.10.10.10:FF:000079">
    <property type="entry name" value="GntR family transcriptional regulator"/>
    <property type="match status" value="1"/>
</dbReference>